<name>A0AAD8A0K6_DIPPU</name>
<feature type="domain" description="SUN" evidence="5">
    <location>
        <begin position="1"/>
        <end position="155"/>
    </location>
</feature>
<evidence type="ECO:0000313" key="6">
    <source>
        <dbReference type="EMBL" id="KAJ9590151.1"/>
    </source>
</evidence>
<dbReference type="InterPro" id="IPR045119">
    <property type="entry name" value="SUN1-5"/>
</dbReference>
<reference evidence="6" key="1">
    <citation type="journal article" date="2023" name="IScience">
        <title>Live-bearing cockroach genome reveals convergent evolutionary mechanisms linked to viviparity in insects and beyond.</title>
        <authorList>
            <person name="Fouks B."/>
            <person name="Harrison M.C."/>
            <person name="Mikhailova A.A."/>
            <person name="Marchal E."/>
            <person name="English S."/>
            <person name="Carruthers M."/>
            <person name="Jennings E.C."/>
            <person name="Chiamaka E.L."/>
            <person name="Frigard R.A."/>
            <person name="Pippel M."/>
            <person name="Attardo G.M."/>
            <person name="Benoit J.B."/>
            <person name="Bornberg-Bauer E."/>
            <person name="Tobe S.S."/>
        </authorList>
    </citation>
    <scope>NUCLEOTIDE SEQUENCE</scope>
    <source>
        <strain evidence="6">Stay&amp;Tobe</strain>
    </source>
</reference>
<accession>A0AAD8A0K6</accession>
<keyword evidence="3" id="KW-1133">Transmembrane helix</keyword>
<dbReference type="PANTHER" id="PTHR12911:SF8">
    <property type="entry name" value="KLAROID PROTEIN-RELATED"/>
    <property type="match status" value="1"/>
</dbReference>
<evidence type="ECO:0000256" key="4">
    <source>
        <dbReference type="ARBA" id="ARBA00023136"/>
    </source>
</evidence>
<dbReference type="Pfam" id="PF07738">
    <property type="entry name" value="Sad1_UNC"/>
    <property type="match status" value="1"/>
</dbReference>
<organism evidence="6 7">
    <name type="scientific">Diploptera punctata</name>
    <name type="common">Pacific beetle cockroach</name>
    <dbReference type="NCBI Taxonomy" id="6984"/>
    <lineage>
        <taxon>Eukaryota</taxon>
        <taxon>Metazoa</taxon>
        <taxon>Ecdysozoa</taxon>
        <taxon>Arthropoda</taxon>
        <taxon>Hexapoda</taxon>
        <taxon>Insecta</taxon>
        <taxon>Pterygota</taxon>
        <taxon>Neoptera</taxon>
        <taxon>Polyneoptera</taxon>
        <taxon>Dictyoptera</taxon>
        <taxon>Blattodea</taxon>
        <taxon>Blaberoidea</taxon>
        <taxon>Blaberidae</taxon>
        <taxon>Diplopterinae</taxon>
        <taxon>Diploptera</taxon>
    </lineage>
</organism>
<keyword evidence="2" id="KW-0812">Transmembrane</keyword>
<evidence type="ECO:0000256" key="2">
    <source>
        <dbReference type="ARBA" id="ARBA00022692"/>
    </source>
</evidence>
<protein>
    <recommendedName>
        <fullName evidence="5">SUN domain-containing protein</fullName>
    </recommendedName>
</protein>
<feature type="non-terminal residue" evidence="6">
    <location>
        <position position="166"/>
    </location>
</feature>
<sequence length="166" mass="18399">GAIVSACSTEPGQDTACVASFNTISHSPQCIIKSRVMPGECWLFDGCTACVLIQLVTPVQVTTVSLEHIPACVSPTGQTSNAPRDFTVWAYPSYDSSEGIFLGHYSYNNSGSRIQFFNIQECLRRTVQFIQFRFLTNNGGIYTCVYRTRVHGKIPYSNYTTLMLSK</sequence>
<dbReference type="PROSITE" id="PS51469">
    <property type="entry name" value="SUN"/>
    <property type="match status" value="1"/>
</dbReference>
<dbReference type="InterPro" id="IPR012919">
    <property type="entry name" value="SUN_dom"/>
</dbReference>
<dbReference type="PANTHER" id="PTHR12911">
    <property type="entry name" value="SAD1/UNC-84-LIKE PROTEIN-RELATED"/>
    <property type="match status" value="1"/>
</dbReference>
<evidence type="ECO:0000259" key="5">
    <source>
        <dbReference type="PROSITE" id="PS51469"/>
    </source>
</evidence>
<comment type="subcellular location">
    <subcellularLocation>
        <location evidence="1">Membrane</location>
    </subcellularLocation>
</comment>
<gene>
    <name evidence="6" type="ORF">L9F63_016736</name>
</gene>
<evidence type="ECO:0000313" key="7">
    <source>
        <dbReference type="Proteomes" id="UP001233999"/>
    </source>
</evidence>
<keyword evidence="7" id="KW-1185">Reference proteome</keyword>
<dbReference type="GO" id="GO:0043495">
    <property type="term" value="F:protein-membrane adaptor activity"/>
    <property type="evidence" value="ECO:0007669"/>
    <property type="project" value="TreeGrafter"/>
</dbReference>
<reference evidence="6" key="2">
    <citation type="submission" date="2023-05" db="EMBL/GenBank/DDBJ databases">
        <authorList>
            <person name="Fouks B."/>
        </authorList>
    </citation>
    <scope>NUCLEOTIDE SEQUENCE</scope>
    <source>
        <strain evidence="6">Stay&amp;Tobe</strain>
        <tissue evidence="6">Testes</tissue>
    </source>
</reference>
<dbReference type="Proteomes" id="UP001233999">
    <property type="component" value="Unassembled WGS sequence"/>
</dbReference>
<evidence type="ECO:0000256" key="3">
    <source>
        <dbReference type="ARBA" id="ARBA00022989"/>
    </source>
</evidence>
<comment type="caution">
    <text evidence="6">The sequence shown here is derived from an EMBL/GenBank/DDBJ whole genome shotgun (WGS) entry which is preliminary data.</text>
</comment>
<dbReference type="GO" id="GO:0034993">
    <property type="term" value="C:meiotic nuclear membrane microtubule tethering complex"/>
    <property type="evidence" value="ECO:0007669"/>
    <property type="project" value="TreeGrafter"/>
</dbReference>
<dbReference type="Gene3D" id="2.60.120.260">
    <property type="entry name" value="Galactose-binding domain-like"/>
    <property type="match status" value="1"/>
</dbReference>
<keyword evidence="4" id="KW-0472">Membrane</keyword>
<dbReference type="EMBL" id="JASPKZ010004554">
    <property type="protein sequence ID" value="KAJ9590151.1"/>
    <property type="molecule type" value="Genomic_DNA"/>
</dbReference>
<proteinExistence type="predicted"/>
<evidence type="ECO:0000256" key="1">
    <source>
        <dbReference type="ARBA" id="ARBA00004370"/>
    </source>
</evidence>
<dbReference type="AlphaFoldDB" id="A0AAD8A0K6"/>